<dbReference type="AlphaFoldDB" id="A0AAE3Y859"/>
<feature type="chain" id="PRO_5042080519" description="RHS repeat protein" evidence="1">
    <location>
        <begin position="25"/>
        <end position="1011"/>
    </location>
</feature>
<name>A0AAE3Y859_9FLAO</name>
<dbReference type="RefSeq" id="WP_309944588.1">
    <property type="nucleotide sequence ID" value="NZ_JAVDQY010000001.1"/>
</dbReference>
<sequence length="1011" mass="114185">MKKNICTIAFLLASIKLLSQTSQSYPMNPRLDSYFGRTEFQFSNVSPFNVNEYNGTANIYIPLHMIKFNGLEIPIGIKYNSSGIKVDQLSSEVGLGWNIEAGGSVLKEINGKFEDNVPIKAGGGVNQTDAGYIVQTFTRDIPDFYSVTAPNVSGRFIIDNTFTVREIDNFKTCDIEYVRGIWDSGILQSYGHSLSDINFNKDTQSIKITKNKFTYSFNEWNHTDKLTYFYDHYYNGANYLVNSHSWSSTHYNTEYLLSELKDNTTEKKLIFNYLPISGEETNLSNMYSSKLDNTNKLNKNRIWDKIAYRNNDTGATTNNFSNKTMYSTYSSEGFIKKYIKEIITDDEIITFNYENSRDDLIIKIAPIQGQQTKAPYLKSIEIKNKFSNVVVTKYVFNYSYFNSNCSNSHLCKRLRLDSLDKFYNNVASYKESHTFNYFNTTALPVVGSNAKDPFGYKLNLAESVVSDGTDLPKRPNLYQYIDNVGGNNFYYFSTIKIPTLNPVKVAGEYEQITSSLDDTKAWSLTSINYPTGGIQSFDYEQNEFTWKGVPIKGAGLRIKSIKLTNGTSNEETQYKYTIGEVAALPIVTLKKSVASGPNSTVVSSIPQSFMPKLVTSNGSYVIYSKVEKILPNGGKIINNYTSFTDYPESDDVSYSFGGSIIVKNFGAHLFSNEKTGPSVYSNYSSVRGLLKSSYQYGSNNTLVKSTFNNYDITDFPFSIPIDNFDYHYNRELYSDLNELYPSIVNVKPVIKKVNLSNTNTVTKFGSNEVGEAKSFTYTNDYNLIKNVKITTPTDVYENNSVYAFENNSQPILNTPQLKQVKIEDSQLKNNKITSKIQTIYAKDNSTSNLTLPSVISSYDLNTQSMIEEVKYDVQNTQGNIVQYTQKNNVPVVIIWGYNNTKPIAKIEGAKLSDIQQSQIDSIVNSSNIDASANPNNSETSFLLALDQFRSNANLSGYSITTYTYDPLIGIRSITPPSGIRENYIYDSANRLQKIIDGNGYVLKEMKYNYKN</sequence>
<comment type="caution">
    <text evidence="2">The sequence shown here is derived from an EMBL/GenBank/DDBJ whole genome shotgun (WGS) entry which is preliminary data.</text>
</comment>
<evidence type="ECO:0008006" key="4">
    <source>
        <dbReference type="Google" id="ProtNLM"/>
    </source>
</evidence>
<dbReference type="EMBL" id="JAVDQY010000001">
    <property type="protein sequence ID" value="MDR6525266.1"/>
    <property type="molecule type" value="Genomic_DNA"/>
</dbReference>
<proteinExistence type="predicted"/>
<organism evidence="2 3">
    <name type="scientific">Chryseobacterium rhizosphaerae</name>
    <dbReference type="NCBI Taxonomy" id="395937"/>
    <lineage>
        <taxon>Bacteria</taxon>
        <taxon>Pseudomonadati</taxon>
        <taxon>Bacteroidota</taxon>
        <taxon>Flavobacteriia</taxon>
        <taxon>Flavobacteriales</taxon>
        <taxon>Weeksellaceae</taxon>
        <taxon>Chryseobacterium group</taxon>
        <taxon>Chryseobacterium</taxon>
    </lineage>
</organism>
<dbReference type="Proteomes" id="UP001184861">
    <property type="component" value="Unassembled WGS sequence"/>
</dbReference>
<protein>
    <recommendedName>
        <fullName evidence="4">RHS repeat protein</fullName>
    </recommendedName>
</protein>
<evidence type="ECO:0000313" key="2">
    <source>
        <dbReference type="EMBL" id="MDR6525266.1"/>
    </source>
</evidence>
<accession>A0AAE3Y859</accession>
<evidence type="ECO:0000256" key="1">
    <source>
        <dbReference type="SAM" id="SignalP"/>
    </source>
</evidence>
<evidence type="ECO:0000313" key="3">
    <source>
        <dbReference type="Proteomes" id="UP001184861"/>
    </source>
</evidence>
<keyword evidence="1" id="KW-0732">Signal</keyword>
<feature type="signal peptide" evidence="1">
    <location>
        <begin position="1"/>
        <end position="24"/>
    </location>
</feature>
<gene>
    <name evidence="2" type="ORF">J2787_000636</name>
</gene>
<reference evidence="2" key="1">
    <citation type="submission" date="2023-07" db="EMBL/GenBank/DDBJ databases">
        <title>Sorghum-associated microbial communities from plants grown in Nebraska, USA.</title>
        <authorList>
            <person name="Schachtman D."/>
        </authorList>
    </citation>
    <scope>NUCLEOTIDE SEQUENCE</scope>
    <source>
        <strain evidence="2">DS2360</strain>
    </source>
</reference>